<dbReference type="AlphaFoldDB" id="A0A1G2BW78"/>
<feature type="binding site" evidence="5">
    <location>
        <position position="169"/>
    </location>
    <ligand>
        <name>AMP</name>
        <dbReference type="ChEBI" id="CHEBI:456215"/>
    </ligand>
</feature>
<proteinExistence type="inferred from homology"/>
<comment type="domain">
    <text evidence="5">Consists of three domains, a large central CORE domain and two small peripheral domains, NMPbind and LID, which undergo movements during catalysis. The LID domain closes over the site of phosphoryl transfer upon ATP binding. Assembling and dissambling the active center during each catalytic cycle provides an effective means to prevent ATP hydrolysis.</text>
</comment>
<feature type="binding site" evidence="5">
    <location>
        <position position="158"/>
    </location>
    <ligand>
        <name>AMP</name>
        <dbReference type="ChEBI" id="CHEBI:456215"/>
    </ligand>
</feature>
<feature type="binding site" evidence="5">
    <location>
        <position position="96"/>
    </location>
    <ligand>
        <name>AMP</name>
        <dbReference type="ChEBI" id="CHEBI:456215"/>
    </ligand>
</feature>
<dbReference type="InterPro" id="IPR006259">
    <property type="entry name" value="Adenyl_kin_sub"/>
</dbReference>
<feature type="binding site" evidence="5">
    <location>
        <begin position="61"/>
        <end position="63"/>
    </location>
    <ligand>
        <name>AMP</name>
        <dbReference type="ChEBI" id="CHEBI:456215"/>
    </ligand>
</feature>
<accession>A0A1G2BW78</accession>
<feature type="binding site" evidence="5">
    <location>
        <position position="197"/>
    </location>
    <ligand>
        <name>ATP</name>
        <dbReference type="ChEBI" id="CHEBI:30616"/>
    </ligand>
</feature>
<comment type="function">
    <text evidence="5">Catalyzes the reversible transfer of the terminal phosphate group between ATP and AMP. Plays an important role in cellular energy homeostasis and in adenine nucleotide metabolism.</text>
</comment>
<dbReference type="PANTHER" id="PTHR23359">
    <property type="entry name" value="NUCLEOTIDE KINASE"/>
    <property type="match status" value="1"/>
</dbReference>
<evidence type="ECO:0000256" key="7">
    <source>
        <dbReference type="RuleBase" id="RU003331"/>
    </source>
</evidence>
<evidence type="ECO:0000259" key="8">
    <source>
        <dbReference type="Pfam" id="PF05191"/>
    </source>
</evidence>
<dbReference type="Gene3D" id="3.40.50.300">
    <property type="entry name" value="P-loop containing nucleotide triphosphate hydrolases"/>
    <property type="match status" value="1"/>
</dbReference>
<comment type="caution">
    <text evidence="9">The sequence shown here is derived from an EMBL/GenBank/DDBJ whole genome shotgun (WGS) entry which is preliminary data.</text>
</comment>
<evidence type="ECO:0000256" key="3">
    <source>
        <dbReference type="ARBA" id="ARBA00022741"/>
    </source>
</evidence>
<comment type="similarity">
    <text evidence="5 6">Belongs to the adenylate kinase family.</text>
</comment>
<comment type="catalytic activity">
    <reaction evidence="5 7">
        <text>AMP + ATP = 2 ADP</text>
        <dbReference type="Rhea" id="RHEA:12973"/>
        <dbReference type="ChEBI" id="CHEBI:30616"/>
        <dbReference type="ChEBI" id="CHEBI:456215"/>
        <dbReference type="ChEBI" id="CHEBI:456216"/>
        <dbReference type="EC" id="2.7.4.3"/>
    </reaction>
</comment>
<evidence type="ECO:0000256" key="6">
    <source>
        <dbReference type="RuleBase" id="RU003330"/>
    </source>
</evidence>
<comment type="caution">
    <text evidence="5">Lacks conserved residue(s) required for the propagation of feature annotation.</text>
</comment>
<evidence type="ECO:0000256" key="5">
    <source>
        <dbReference type="HAMAP-Rule" id="MF_00235"/>
    </source>
</evidence>
<keyword evidence="5 7" id="KW-0067">ATP-binding</keyword>
<keyword evidence="3 5" id="KW-0547">Nucleotide-binding</keyword>
<dbReference type="UniPathway" id="UPA00588">
    <property type="reaction ID" value="UER00649"/>
</dbReference>
<feature type="domain" description="Adenylate kinase active site lid" evidence="8">
    <location>
        <begin position="126"/>
        <end position="160"/>
    </location>
</feature>
<comment type="pathway">
    <text evidence="5">Purine metabolism; AMP biosynthesis via salvage pathway; AMP from ADP: step 1/1.</text>
</comment>
<keyword evidence="4 5" id="KW-0418">Kinase</keyword>
<evidence type="ECO:0000256" key="2">
    <source>
        <dbReference type="ARBA" id="ARBA00022727"/>
    </source>
</evidence>
<dbReference type="Pfam" id="PF05191">
    <property type="entry name" value="ADK_lid"/>
    <property type="match status" value="1"/>
</dbReference>
<keyword evidence="5" id="KW-0963">Cytoplasm</keyword>
<evidence type="ECO:0000313" key="9">
    <source>
        <dbReference type="EMBL" id="OGY92769.1"/>
    </source>
</evidence>
<sequence>MSDRKVFVFIGPQGSGKGTQAALIASRHRYSVVAMSHLLKAEVEKQTPLGAAIDRIMRQGGLVPDESTVQLVRQFFESCPEDARIVFDGFPRTLQQAQALDTFAPVTRVVHITLPHEVSVRRITGRLICPRGHNYNRYYVRPREEGICDVDGLRLVIRTDDRPEIVAERLKVYEAMVTHVLDYYSTQGKLVTVNGDASIEVVRQAIEDRIIGDL</sequence>
<dbReference type="SUPFAM" id="SSF52540">
    <property type="entry name" value="P-loop containing nucleoside triphosphate hydrolases"/>
    <property type="match status" value="1"/>
</dbReference>
<dbReference type="PRINTS" id="PR00094">
    <property type="entry name" value="ADENYLTKNASE"/>
</dbReference>
<evidence type="ECO:0000256" key="1">
    <source>
        <dbReference type="ARBA" id="ARBA00022679"/>
    </source>
</evidence>
<comment type="subunit">
    <text evidence="5 7">Monomer.</text>
</comment>
<keyword evidence="1 5" id="KW-0808">Transferase</keyword>
<keyword evidence="2 5" id="KW-0545">Nucleotide biosynthesis</keyword>
<feature type="binding site" evidence="5">
    <location>
        <position position="126"/>
    </location>
    <ligand>
        <name>ATP</name>
        <dbReference type="ChEBI" id="CHEBI:30616"/>
    </ligand>
</feature>
<comment type="subcellular location">
    <subcellularLocation>
        <location evidence="5 7">Cytoplasm</location>
    </subcellularLocation>
</comment>
<dbReference type="InterPro" id="IPR033690">
    <property type="entry name" value="Adenylat_kinase_CS"/>
</dbReference>
<evidence type="ECO:0000256" key="4">
    <source>
        <dbReference type="ARBA" id="ARBA00022777"/>
    </source>
</evidence>
<evidence type="ECO:0000313" key="10">
    <source>
        <dbReference type="Proteomes" id="UP000177349"/>
    </source>
</evidence>
<dbReference type="Pfam" id="PF00406">
    <property type="entry name" value="ADK"/>
    <property type="match status" value="1"/>
</dbReference>
<feature type="binding site" evidence="5">
    <location>
        <begin position="89"/>
        <end position="92"/>
    </location>
    <ligand>
        <name>AMP</name>
        <dbReference type="ChEBI" id="CHEBI:456215"/>
    </ligand>
</feature>
<dbReference type="CDD" id="cd01428">
    <property type="entry name" value="ADK"/>
    <property type="match status" value="1"/>
</dbReference>
<dbReference type="Proteomes" id="UP000177349">
    <property type="component" value="Unassembled WGS sequence"/>
</dbReference>
<dbReference type="GO" id="GO:0044209">
    <property type="term" value="P:AMP salvage"/>
    <property type="evidence" value="ECO:0007669"/>
    <property type="project" value="UniProtKB-UniRule"/>
</dbReference>
<dbReference type="InterPro" id="IPR000850">
    <property type="entry name" value="Adenylat/UMP-CMP_kin"/>
</dbReference>
<dbReference type="GO" id="GO:0005737">
    <property type="term" value="C:cytoplasm"/>
    <property type="evidence" value="ECO:0007669"/>
    <property type="project" value="UniProtKB-SubCell"/>
</dbReference>
<dbReference type="NCBIfam" id="TIGR01351">
    <property type="entry name" value="adk"/>
    <property type="match status" value="1"/>
</dbReference>
<dbReference type="EC" id="2.7.4.3" evidence="5 7"/>
<protein>
    <recommendedName>
        <fullName evidence="5 7">Adenylate kinase</fullName>
        <shortName evidence="5">AK</shortName>
        <ecNumber evidence="5 7">2.7.4.3</ecNumber>
    </recommendedName>
    <alternativeName>
        <fullName evidence="5">ATP-AMP transphosphorylase</fullName>
    </alternativeName>
    <alternativeName>
        <fullName evidence="5">ATP:AMP phosphotransferase</fullName>
    </alternativeName>
    <alternativeName>
        <fullName evidence="5">Adenylate monophosphate kinase</fullName>
    </alternativeName>
</protein>
<dbReference type="GO" id="GO:0005524">
    <property type="term" value="F:ATP binding"/>
    <property type="evidence" value="ECO:0007669"/>
    <property type="project" value="UniProtKB-UniRule"/>
</dbReference>
<organism evidence="9 10">
    <name type="scientific">Candidatus Komeilibacteria bacterium RIFCSPLOWO2_01_FULL_53_11</name>
    <dbReference type="NCBI Taxonomy" id="1798552"/>
    <lineage>
        <taxon>Bacteria</taxon>
        <taxon>Candidatus Komeiliibacteriota</taxon>
    </lineage>
</organism>
<dbReference type="InterPro" id="IPR007862">
    <property type="entry name" value="Adenylate_kinase_lid-dom"/>
</dbReference>
<dbReference type="InterPro" id="IPR036193">
    <property type="entry name" value="ADK_active_lid_dom_sf"/>
</dbReference>
<dbReference type="EMBL" id="MHKN01000010">
    <property type="protein sequence ID" value="OGY92769.1"/>
    <property type="molecule type" value="Genomic_DNA"/>
</dbReference>
<dbReference type="GO" id="GO:0004017">
    <property type="term" value="F:AMP kinase activity"/>
    <property type="evidence" value="ECO:0007669"/>
    <property type="project" value="UniProtKB-UniRule"/>
</dbReference>
<dbReference type="HAMAP" id="MF_00235">
    <property type="entry name" value="Adenylate_kinase_Adk"/>
    <property type="match status" value="1"/>
</dbReference>
<dbReference type="SUPFAM" id="SSF57774">
    <property type="entry name" value="Microbial and mitochondrial ADK, insert 'zinc finger' domain"/>
    <property type="match status" value="1"/>
</dbReference>
<reference evidence="9 10" key="1">
    <citation type="journal article" date="2016" name="Nat. Commun.">
        <title>Thousands of microbial genomes shed light on interconnected biogeochemical processes in an aquifer system.</title>
        <authorList>
            <person name="Anantharaman K."/>
            <person name="Brown C.T."/>
            <person name="Hug L.A."/>
            <person name="Sharon I."/>
            <person name="Castelle C.J."/>
            <person name="Probst A.J."/>
            <person name="Thomas B.C."/>
            <person name="Singh A."/>
            <person name="Wilkins M.J."/>
            <person name="Karaoz U."/>
            <person name="Brodie E.L."/>
            <person name="Williams K.H."/>
            <person name="Hubbard S.S."/>
            <person name="Banfield J.F."/>
        </authorList>
    </citation>
    <scope>NUCLEOTIDE SEQUENCE [LARGE SCALE GENOMIC DNA]</scope>
</reference>
<dbReference type="InterPro" id="IPR027417">
    <property type="entry name" value="P-loop_NTPase"/>
</dbReference>
<feature type="binding site" evidence="5">
    <location>
        <begin position="14"/>
        <end position="19"/>
    </location>
    <ligand>
        <name>ATP</name>
        <dbReference type="ChEBI" id="CHEBI:30616"/>
    </ligand>
</feature>
<gene>
    <name evidence="5" type="primary">adk</name>
    <name evidence="9" type="ORF">A3B31_03235</name>
</gene>
<dbReference type="PROSITE" id="PS00113">
    <property type="entry name" value="ADENYLATE_KINASE"/>
    <property type="match status" value="1"/>
</dbReference>
<name>A0A1G2BW78_9BACT</name>